<reference evidence="2" key="1">
    <citation type="submission" date="2016-03" db="EMBL/GenBank/DDBJ databases">
        <authorList>
            <person name="Sharma R."/>
            <person name="Simister A.R."/>
            <person name="Berg J.A."/>
            <person name="Jensen G.L."/>
            <person name="Keele B.R."/>
            <person name="Ward M.E.H."/>
            <person name="Breakwell D.P."/>
            <person name="Hope S."/>
            <person name="Grose J.H."/>
        </authorList>
    </citation>
    <scope>NUCLEOTIDE SEQUENCE [LARGE SCALE GENOMIC DNA]</scope>
</reference>
<evidence type="ECO:0000313" key="1">
    <source>
        <dbReference type="EMBL" id="ANH51626.1"/>
    </source>
</evidence>
<evidence type="ECO:0000313" key="2">
    <source>
        <dbReference type="Proteomes" id="UP000222975"/>
    </source>
</evidence>
<keyword evidence="2" id="KW-1185">Reference proteome</keyword>
<organism evidence="1 2">
    <name type="scientific">Erwinia phage vB_EamM_Simmy50</name>
    <dbReference type="NCBI Taxonomy" id="1815988"/>
    <lineage>
        <taxon>Viruses</taxon>
        <taxon>Duplodnaviria</taxon>
        <taxon>Heunggongvirae</taxon>
        <taxon>Uroviricota</taxon>
        <taxon>Caudoviricetes</taxon>
        <taxon>Chimalliviridae</taxon>
        <taxon>Agricanvirus</taxon>
        <taxon>Agricanvirus simmy50</taxon>
    </lineage>
</organism>
<gene>
    <name evidence="1" type="ORF">SIMMY50_164</name>
</gene>
<dbReference type="Proteomes" id="UP000222975">
    <property type="component" value="Segment"/>
</dbReference>
<dbReference type="EMBL" id="KU886223">
    <property type="protein sequence ID" value="ANH51626.1"/>
    <property type="molecule type" value="Genomic_DNA"/>
</dbReference>
<proteinExistence type="predicted"/>
<protein>
    <submittedName>
        <fullName evidence="1">Uncharacterized protein</fullName>
    </submittedName>
</protein>
<accession>A0A173GD94</accession>
<sequence>MNIKDHDYLQQAFMLSGVNIDDGLKDRRQYQKARNKFTDTTPGGNFWINPPPQWSPSCDIRASRWWNDQFGGMGSDYSANIDDNADVVYFRMGVPEFNGIFSFLANMFDANAAYLARTGRAPGWLFHFAEAASAIVHWPLQAISVTYTTVTWLMGIPKSKFYYSKNAMPLYWKSCTNMLNAIMINMGIIPPAFRTRHAQAKEQTFDFSAYTPNERKLLANMLPGLWRADGSVDLFYLANRANRKHIRWQKALAQRIESSSVTERNSAIRAINKHGNEWTDPAGDSPESNLTTYLQSYFSSGLGQVKDPSGTGMEGAGNYTTDADGDTGVTAPTATGDAASVTDVEKSTGFFNSVLDHMESELRDGGSFIGFKVNHNGAIGESFQSSFGENQLTGILNGASTAAQDARFMAGGGKTGFAPIDALIDSSMQVVQGYASGTSLGGIVNLMLGQGYIEIPQHWTGSTASLPRETYTINLRSPYGHPVARIQNLIIPLVCLLNMVLPRSVGAQAYTSPFLVEAYSKGRSQTRLGMIDSMSIQRGVGNVGWNKDKHPLGIDVTFSVADMSPMLHAPIDPALNPGDLTNPARAAAKLMTDDNNYSDYLAVLSGMGLNEQIYRSDKLARVLAKTQLDVKQWVSPTQMAATFSSSLVGQAISAFVEGTYRN</sequence>
<name>A0A173GD94_9CAUD</name>